<feature type="compositionally biased region" description="Basic and acidic residues" evidence="1">
    <location>
        <begin position="1"/>
        <end position="14"/>
    </location>
</feature>
<feature type="compositionally biased region" description="Polar residues" evidence="1">
    <location>
        <begin position="28"/>
        <end position="51"/>
    </location>
</feature>
<feature type="compositionally biased region" description="Basic and acidic residues" evidence="1">
    <location>
        <begin position="91"/>
        <end position="117"/>
    </location>
</feature>
<gene>
    <name evidence="2" type="ORF">BG006_003356</name>
</gene>
<dbReference type="EMBL" id="JAAAUY010001904">
    <property type="protein sequence ID" value="KAF9317578.1"/>
    <property type="molecule type" value="Genomic_DNA"/>
</dbReference>
<protein>
    <submittedName>
        <fullName evidence="2">Uncharacterized protein</fullName>
    </submittedName>
</protein>
<dbReference type="Proteomes" id="UP000696485">
    <property type="component" value="Unassembled WGS sequence"/>
</dbReference>
<feature type="non-terminal residue" evidence="2">
    <location>
        <position position="170"/>
    </location>
</feature>
<name>A0A9P5S8P2_9FUNG</name>
<proteinExistence type="predicted"/>
<feature type="compositionally biased region" description="Basic and acidic residues" evidence="1">
    <location>
        <begin position="68"/>
        <end position="81"/>
    </location>
</feature>
<keyword evidence="3" id="KW-1185">Reference proteome</keyword>
<sequence>MERENGDDHLHDTSKSTTQLTKAAKQPTEASEVTTLSTRQTRQSNRASTGATRLIDMAVQPTKSITAEGRHNLIETSERQTRSKVTKARHNTIDMNKESTKSTEKEGEGVRSTKDTKVSSYCDASTSMEEIIQALGIVEAPHKALGKLYGSNTTTLELAEHEENPAEVEF</sequence>
<dbReference type="AlphaFoldDB" id="A0A9P5S8P2"/>
<evidence type="ECO:0000256" key="1">
    <source>
        <dbReference type="SAM" id="MobiDB-lite"/>
    </source>
</evidence>
<organism evidence="2 3">
    <name type="scientific">Podila minutissima</name>
    <dbReference type="NCBI Taxonomy" id="64525"/>
    <lineage>
        <taxon>Eukaryota</taxon>
        <taxon>Fungi</taxon>
        <taxon>Fungi incertae sedis</taxon>
        <taxon>Mucoromycota</taxon>
        <taxon>Mortierellomycotina</taxon>
        <taxon>Mortierellomycetes</taxon>
        <taxon>Mortierellales</taxon>
        <taxon>Mortierellaceae</taxon>
        <taxon>Podila</taxon>
    </lineage>
</organism>
<comment type="caution">
    <text evidence="2">The sequence shown here is derived from an EMBL/GenBank/DDBJ whole genome shotgun (WGS) entry which is preliminary data.</text>
</comment>
<accession>A0A9P5S8P2</accession>
<feature type="region of interest" description="Disordered" evidence="1">
    <location>
        <begin position="1"/>
        <end position="117"/>
    </location>
</feature>
<evidence type="ECO:0000313" key="2">
    <source>
        <dbReference type="EMBL" id="KAF9317578.1"/>
    </source>
</evidence>
<reference evidence="2" key="1">
    <citation type="journal article" date="2020" name="Fungal Divers.">
        <title>Resolving the Mortierellaceae phylogeny through synthesis of multi-gene phylogenetics and phylogenomics.</title>
        <authorList>
            <person name="Vandepol N."/>
            <person name="Liber J."/>
            <person name="Desiro A."/>
            <person name="Na H."/>
            <person name="Kennedy M."/>
            <person name="Barry K."/>
            <person name="Grigoriev I.V."/>
            <person name="Miller A.N."/>
            <person name="O'Donnell K."/>
            <person name="Stajich J.E."/>
            <person name="Bonito G."/>
        </authorList>
    </citation>
    <scope>NUCLEOTIDE SEQUENCE</scope>
    <source>
        <strain evidence="2">NVP1</strain>
    </source>
</reference>
<evidence type="ECO:0000313" key="3">
    <source>
        <dbReference type="Proteomes" id="UP000696485"/>
    </source>
</evidence>